<sequence length="139" mass="15574">MLDFIASTSESKEVGYLIVVGYGVVYISKAICTSFDLHQLDRFATTLRGCLLNCTAGILYNVVFGVQPCGSAPDDSTLVWLEATEERVARIRRIELFLKAETKRDNRMIMELGREVIDPSFGHAIQRQTEDAIVIRDLS</sequence>
<name>A0A177AMN7_9PEZI</name>
<reference evidence="1" key="1">
    <citation type="submission" date="2016-03" db="EMBL/GenBank/DDBJ databases">
        <title>Updated assembly of Pseudogymnoascus destructans, the fungus causing white-nose syndrome of bats.</title>
        <authorList>
            <person name="Palmer J.M."/>
            <person name="Drees K.P."/>
            <person name="Foster J.T."/>
            <person name="Lindner D.L."/>
        </authorList>
    </citation>
    <scope>NUCLEOTIDE SEQUENCE [LARGE SCALE GENOMIC DNA]</scope>
    <source>
        <strain evidence="1">20631-21</strain>
    </source>
</reference>
<accession>A0A177AMN7</accession>
<dbReference type="Proteomes" id="UP000077154">
    <property type="component" value="Unassembled WGS sequence"/>
</dbReference>
<protein>
    <submittedName>
        <fullName evidence="1">Uncharacterized protein</fullName>
    </submittedName>
</protein>
<evidence type="ECO:0000313" key="1">
    <source>
        <dbReference type="EMBL" id="OAF63339.1"/>
    </source>
</evidence>
<dbReference type="GeneID" id="36283664"/>
<dbReference type="VEuPathDB" id="FungiDB:GMDG_00693"/>
<dbReference type="EMBL" id="KV441386">
    <property type="protein sequence ID" value="OAF63339.1"/>
    <property type="molecule type" value="Genomic_DNA"/>
</dbReference>
<dbReference type="RefSeq" id="XP_024328608.1">
    <property type="nucleotide sequence ID" value="XM_024464259.1"/>
</dbReference>
<organism evidence="1">
    <name type="scientific">Pseudogymnoascus destructans</name>
    <dbReference type="NCBI Taxonomy" id="655981"/>
    <lineage>
        <taxon>Eukaryota</taxon>
        <taxon>Fungi</taxon>
        <taxon>Dikarya</taxon>
        <taxon>Ascomycota</taxon>
        <taxon>Pezizomycotina</taxon>
        <taxon>Leotiomycetes</taxon>
        <taxon>Thelebolales</taxon>
        <taxon>Thelebolaceae</taxon>
        <taxon>Pseudogymnoascus</taxon>
    </lineage>
</organism>
<gene>
    <name evidence="1" type="ORF">VC83_00569</name>
</gene>
<dbReference type="AlphaFoldDB" id="A0A177AMN7"/>
<proteinExistence type="predicted"/>